<dbReference type="InterPro" id="IPR001647">
    <property type="entry name" value="HTH_TetR"/>
</dbReference>
<keyword evidence="5" id="KW-1185">Reference proteome</keyword>
<dbReference type="Pfam" id="PF00440">
    <property type="entry name" value="TetR_N"/>
    <property type="match status" value="1"/>
</dbReference>
<dbReference type="RefSeq" id="WP_258797969.1">
    <property type="nucleotide sequence ID" value="NZ_JANTHX010000005.1"/>
</dbReference>
<dbReference type="PANTHER" id="PTHR30055:SF226">
    <property type="entry name" value="HTH-TYPE TRANSCRIPTIONAL REGULATOR PKSA"/>
    <property type="match status" value="1"/>
</dbReference>
<comment type="caution">
    <text evidence="4">The sequence shown here is derived from an EMBL/GenBank/DDBJ whole genome shotgun (WGS) entry which is preliminary data.</text>
</comment>
<reference evidence="4 5" key="1">
    <citation type="submission" date="2022-08" db="EMBL/GenBank/DDBJ databases">
        <authorList>
            <person name="Li F."/>
        </authorList>
    </citation>
    <scope>NUCLEOTIDE SEQUENCE [LARGE SCALE GENOMIC DNA]</scope>
    <source>
        <strain evidence="4 5">10F1B-8-1</strain>
    </source>
</reference>
<dbReference type="Gene3D" id="1.10.357.10">
    <property type="entry name" value="Tetracycline Repressor, domain 2"/>
    <property type="match status" value="1"/>
</dbReference>
<feature type="domain" description="HTH tetR-type" evidence="3">
    <location>
        <begin position="20"/>
        <end position="79"/>
    </location>
</feature>
<organism evidence="4 5">
    <name type="scientific">Protaetiibacter mangrovi</name>
    <dbReference type="NCBI Taxonomy" id="2970926"/>
    <lineage>
        <taxon>Bacteria</taxon>
        <taxon>Bacillati</taxon>
        <taxon>Actinomycetota</taxon>
        <taxon>Actinomycetes</taxon>
        <taxon>Micrococcales</taxon>
        <taxon>Microbacteriaceae</taxon>
        <taxon>Protaetiibacter</taxon>
    </lineage>
</organism>
<dbReference type="InterPro" id="IPR009057">
    <property type="entry name" value="Homeodomain-like_sf"/>
</dbReference>
<evidence type="ECO:0000313" key="4">
    <source>
        <dbReference type="EMBL" id="MCS0498953.1"/>
    </source>
</evidence>
<evidence type="ECO:0000256" key="1">
    <source>
        <dbReference type="ARBA" id="ARBA00023125"/>
    </source>
</evidence>
<accession>A0ABT1ZE32</accession>
<feature type="DNA-binding region" description="H-T-H motif" evidence="2">
    <location>
        <begin position="42"/>
        <end position="61"/>
    </location>
</feature>
<dbReference type="InterPro" id="IPR050109">
    <property type="entry name" value="HTH-type_TetR-like_transc_reg"/>
</dbReference>
<name>A0ABT1ZE32_9MICO</name>
<dbReference type="PRINTS" id="PR00455">
    <property type="entry name" value="HTHTETR"/>
</dbReference>
<proteinExistence type="predicted"/>
<gene>
    <name evidence="4" type="ORF">NUH29_05235</name>
</gene>
<evidence type="ECO:0000256" key="2">
    <source>
        <dbReference type="PROSITE-ProRule" id="PRU00335"/>
    </source>
</evidence>
<dbReference type="Proteomes" id="UP001205337">
    <property type="component" value="Unassembled WGS sequence"/>
</dbReference>
<dbReference type="SUPFAM" id="SSF46689">
    <property type="entry name" value="Homeodomain-like"/>
    <property type="match status" value="1"/>
</dbReference>
<keyword evidence="1 2" id="KW-0238">DNA-binding</keyword>
<dbReference type="EMBL" id="JANTHX010000005">
    <property type="protein sequence ID" value="MCS0498953.1"/>
    <property type="molecule type" value="Genomic_DNA"/>
</dbReference>
<evidence type="ECO:0000259" key="3">
    <source>
        <dbReference type="PROSITE" id="PS50977"/>
    </source>
</evidence>
<protein>
    <submittedName>
        <fullName evidence="4">TetR/AcrR family transcriptional regulator</fullName>
    </submittedName>
</protein>
<evidence type="ECO:0000313" key="5">
    <source>
        <dbReference type="Proteomes" id="UP001205337"/>
    </source>
</evidence>
<sequence length="194" mass="22061">MVLPEEFVVVRERARPLAPDDRREAILDAVLPLLMERGRDATSRELADAAGIAEGTVFRAFGDKESLFAAALDRLLDPEPFRAELRRIPLDLPFEDKIACVIEALRTRFREVFRIMQLFQMDGPPPRREAANEDWLDIVRELLQPDLAHLGVPIDTVAWYLRLVAFGASIEPFNHFRRFDSAELATIVVHGVAF</sequence>
<dbReference type="PANTHER" id="PTHR30055">
    <property type="entry name" value="HTH-TYPE TRANSCRIPTIONAL REGULATOR RUTR"/>
    <property type="match status" value="1"/>
</dbReference>
<dbReference type="PROSITE" id="PS50977">
    <property type="entry name" value="HTH_TETR_2"/>
    <property type="match status" value="1"/>
</dbReference>